<reference evidence="4 5" key="1">
    <citation type="submission" date="2020-06" db="EMBL/GenBank/DDBJ databases">
        <authorList>
            <person name="Li R."/>
            <person name="Bekaert M."/>
        </authorList>
    </citation>
    <scope>NUCLEOTIDE SEQUENCE [LARGE SCALE GENOMIC DNA]</scope>
    <source>
        <strain evidence="5">wild</strain>
    </source>
</reference>
<evidence type="ECO:0000256" key="1">
    <source>
        <dbReference type="ARBA" id="ARBA00022614"/>
    </source>
</evidence>
<evidence type="ECO:0000313" key="5">
    <source>
        <dbReference type="Proteomes" id="UP000507470"/>
    </source>
</evidence>
<dbReference type="InterPro" id="IPR050541">
    <property type="entry name" value="LRR_TM_domain-containing"/>
</dbReference>
<dbReference type="GO" id="GO:0005886">
    <property type="term" value="C:plasma membrane"/>
    <property type="evidence" value="ECO:0007669"/>
    <property type="project" value="TreeGrafter"/>
</dbReference>
<dbReference type="SMART" id="SM00365">
    <property type="entry name" value="LRR_SD22"/>
    <property type="match status" value="8"/>
</dbReference>
<accession>A0A6J8A596</accession>
<dbReference type="PANTHER" id="PTHR24369:SF210">
    <property type="entry name" value="CHAOPTIN-RELATED"/>
    <property type="match status" value="1"/>
</dbReference>
<dbReference type="InterPro" id="IPR003591">
    <property type="entry name" value="Leu-rich_rpt_typical-subtyp"/>
</dbReference>
<proteinExistence type="predicted"/>
<dbReference type="Proteomes" id="UP000507470">
    <property type="component" value="Unassembled WGS sequence"/>
</dbReference>
<dbReference type="Gene3D" id="3.80.10.10">
    <property type="entry name" value="Ribonuclease Inhibitor"/>
    <property type="match status" value="5"/>
</dbReference>
<dbReference type="InterPro" id="IPR032675">
    <property type="entry name" value="LRR_dom_sf"/>
</dbReference>
<evidence type="ECO:0000313" key="4">
    <source>
        <dbReference type="EMBL" id="CAC5361595.1"/>
    </source>
</evidence>
<dbReference type="SUPFAM" id="SSF52058">
    <property type="entry name" value="L domain-like"/>
    <property type="match status" value="3"/>
</dbReference>
<dbReference type="Pfam" id="PF13855">
    <property type="entry name" value="LRR_8"/>
    <property type="match status" value="4"/>
</dbReference>
<dbReference type="AlphaFoldDB" id="A0A6J8A596"/>
<evidence type="ECO:0000256" key="2">
    <source>
        <dbReference type="ARBA" id="ARBA00022729"/>
    </source>
</evidence>
<organism evidence="4 5">
    <name type="scientific">Mytilus coruscus</name>
    <name type="common">Sea mussel</name>
    <dbReference type="NCBI Taxonomy" id="42192"/>
    <lineage>
        <taxon>Eukaryota</taxon>
        <taxon>Metazoa</taxon>
        <taxon>Spiralia</taxon>
        <taxon>Lophotrochozoa</taxon>
        <taxon>Mollusca</taxon>
        <taxon>Bivalvia</taxon>
        <taxon>Autobranchia</taxon>
        <taxon>Pteriomorphia</taxon>
        <taxon>Mytilida</taxon>
        <taxon>Mytiloidea</taxon>
        <taxon>Mytilidae</taxon>
        <taxon>Mytilinae</taxon>
        <taxon>Mytilus</taxon>
    </lineage>
</organism>
<evidence type="ECO:0000256" key="3">
    <source>
        <dbReference type="ARBA" id="ARBA00022737"/>
    </source>
</evidence>
<dbReference type="EMBL" id="CACVKT020000630">
    <property type="protein sequence ID" value="CAC5361595.1"/>
    <property type="molecule type" value="Genomic_DNA"/>
</dbReference>
<keyword evidence="1" id="KW-0433">Leucine-rich repeat</keyword>
<name>A0A6J8A596_MYTCO</name>
<keyword evidence="2" id="KW-0732">Signal</keyword>
<dbReference type="PANTHER" id="PTHR24369">
    <property type="entry name" value="ANTIGEN BSP, PUTATIVE-RELATED"/>
    <property type="match status" value="1"/>
</dbReference>
<gene>
    <name evidence="4" type="ORF">MCOR_3681</name>
</gene>
<dbReference type="SMART" id="SM00369">
    <property type="entry name" value="LRR_TYP"/>
    <property type="match status" value="14"/>
</dbReference>
<evidence type="ECO:0008006" key="6">
    <source>
        <dbReference type="Google" id="ProtNLM"/>
    </source>
</evidence>
<dbReference type="OrthoDB" id="1421090at2759"/>
<dbReference type="InterPro" id="IPR001611">
    <property type="entry name" value="Leu-rich_rpt"/>
</dbReference>
<sequence length="865" mass="99114">MSKTTIISVFRSHTDEGFVVHELVPRLEKKEGYKGKQLTIEMQKKMKNWIVLLLIYSTRSQDFNNYNACPYPCECYVTYTANGPIVHVFCTISKLSNFDFSRLETNVTSVLHITCESLLHTHLHDRIFQHLYSFNAFELSDCSFDYIHEHALYGLRNLRELNINMARNLSIHDKAFVDTPNLRRLVITDSGVTRFPPLYGLDKIQFINFTNNFISDISNDNFLQCDEKLTDLFVVILNNNRIHSINVTFSRFTPNLKYLSIGDNMVSHISSQSLRNLTDLEFLDLSGNYLSELPSNLLKDNINIKVVGLGPNPISEINDGFFHSGKQMEALILDSTRVGDPIWNHLYDLTTIHELQLGNCSLTYINTTVMGRLGRLQHLDLTRNNLTKILNNTFINQVNLVTLLLSRNKISYIESIAFQGLRLINKLDLTGNHLKTLHPLTFNSMPGTTLLNISYNQLNHFPDLHNLKKLFVLDIRHNRISTLDNASFAGTPNLAGINLSWNKLTALRRNVFQNSPSLKLLQASNNDIEVIEVGAFKHMSELKWALLNHNNIKDIAYVFTDMPSLIQLELGYNKIDGPIHVGHFYNSFALQQIILNNNYVTSIVGTPFSKFPHLEIVDLRYNNISSLQPYNIKFSPLTTPPPVFYFRGNRFNCDCHLSWMRQCLNRWTDSCKGLEIDEFEFLLCYNGYKIRKFSLIKNAQLENMLCEFEDPCVGICVCCQSLSCNCRMACPTNCTCLMSFNHQNGIVDCSNKHINNVTENIPTIAETFYLDGNDLVYITSSIFSGLYQLKTLYLNRSGIAMVQTNAFVNLTKLENLYLNENSLSCVDVELLNGLVSLKFLQLEHNRIAFIADDAFKRIKIWKLCD</sequence>
<keyword evidence="5" id="KW-1185">Reference proteome</keyword>
<protein>
    <recommendedName>
        <fullName evidence="6">LRRNT domain-containing protein</fullName>
    </recommendedName>
</protein>
<keyword evidence="3" id="KW-0677">Repeat</keyword>
<dbReference type="PROSITE" id="PS51450">
    <property type="entry name" value="LRR"/>
    <property type="match status" value="3"/>
</dbReference>